<dbReference type="EMBL" id="AP012057">
    <property type="protein sequence ID" value="BAN01173.1"/>
    <property type="molecule type" value="Genomic_DNA"/>
</dbReference>
<dbReference type="PANTHER" id="PTHR45772">
    <property type="entry name" value="CONSERVED COMPONENT OF ABC TRANSPORTER FOR NATURAL AMINO ACIDS-RELATED"/>
    <property type="match status" value="1"/>
</dbReference>
<evidence type="ECO:0000256" key="1">
    <source>
        <dbReference type="ARBA" id="ARBA00022448"/>
    </source>
</evidence>
<dbReference type="InterPro" id="IPR003593">
    <property type="entry name" value="AAA+_ATPase"/>
</dbReference>
<keyword evidence="1" id="KW-0813">Transport</keyword>
<evidence type="ECO:0000259" key="4">
    <source>
        <dbReference type="PROSITE" id="PS50893"/>
    </source>
</evidence>
<dbReference type="InterPro" id="IPR003439">
    <property type="entry name" value="ABC_transporter-like_ATP-bd"/>
</dbReference>
<evidence type="ECO:0000256" key="2">
    <source>
        <dbReference type="ARBA" id="ARBA00022741"/>
    </source>
</evidence>
<dbReference type="Proteomes" id="UP000011863">
    <property type="component" value="Chromosome"/>
</dbReference>
<dbReference type="SUPFAM" id="SSF52540">
    <property type="entry name" value="P-loop containing nucleoside triphosphate hydrolases"/>
    <property type="match status" value="1"/>
</dbReference>
<dbReference type="PANTHER" id="PTHR45772:SF4">
    <property type="entry name" value="ABC TRANSPORTER ATP-BINDING PROTEIN"/>
    <property type="match status" value="1"/>
</dbReference>
<dbReference type="Pfam" id="PF00005">
    <property type="entry name" value="ABC_tran"/>
    <property type="match status" value="1"/>
</dbReference>
<dbReference type="GO" id="GO:0005524">
    <property type="term" value="F:ATP binding"/>
    <property type="evidence" value="ECO:0007669"/>
    <property type="project" value="UniProtKB-KW"/>
</dbReference>
<dbReference type="RefSeq" id="WP_015440420.1">
    <property type="nucleotide sequence ID" value="NC_020520.1"/>
</dbReference>
<evidence type="ECO:0000313" key="6">
    <source>
        <dbReference type="Proteomes" id="UP000011863"/>
    </source>
</evidence>
<dbReference type="InterPro" id="IPR017871">
    <property type="entry name" value="ABC_transporter-like_CS"/>
</dbReference>
<dbReference type="GO" id="GO:0005886">
    <property type="term" value="C:plasma membrane"/>
    <property type="evidence" value="ECO:0007669"/>
    <property type="project" value="TreeGrafter"/>
</dbReference>
<dbReference type="KEGG" id="aym:YM304_08590"/>
<keyword evidence="6" id="KW-1185">Reference proteome</keyword>
<dbReference type="PROSITE" id="PS00211">
    <property type="entry name" value="ABC_TRANSPORTER_1"/>
    <property type="match status" value="1"/>
</dbReference>
<dbReference type="CDD" id="cd03219">
    <property type="entry name" value="ABC_Mj1267_LivG_branched"/>
    <property type="match status" value="1"/>
</dbReference>
<dbReference type="InterPro" id="IPR032823">
    <property type="entry name" value="BCA_ABC_TP_C"/>
</dbReference>
<name>A0A6C7E3A7_ILUCY</name>
<evidence type="ECO:0000313" key="5">
    <source>
        <dbReference type="EMBL" id="BAN01173.1"/>
    </source>
</evidence>
<evidence type="ECO:0000256" key="3">
    <source>
        <dbReference type="ARBA" id="ARBA00022840"/>
    </source>
</evidence>
<dbReference type="Gene3D" id="3.40.50.300">
    <property type="entry name" value="P-loop containing nucleotide triphosphate hydrolases"/>
    <property type="match status" value="1"/>
</dbReference>
<protein>
    <submittedName>
        <fullName evidence="5">Putative ABC transporter ATP-binding protein</fullName>
    </submittedName>
</protein>
<feature type="domain" description="ABC transporter" evidence="4">
    <location>
        <begin position="4"/>
        <end position="248"/>
    </location>
</feature>
<dbReference type="OrthoDB" id="4350300at2"/>
<dbReference type="GO" id="GO:0016887">
    <property type="term" value="F:ATP hydrolysis activity"/>
    <property type="evidence" value="ECO:0007669"/>
    <property type="project" value="InterPro"/>
</dbReference>
<accession>A0A6C7E3A7</accession>
<sequence length="272" mass="29432">MALLEARGLSVNYGGLYANKDIDLDCHTGKLVGLIGPNGAGKTTFIDAITGFTPVSEGKVTFDGVDLAGVSPDQRALMGLTRTFQSLELFEDLSVRDNLMAAAERPKWHSFLTDIVMPGRNERQFKEQVDWALEIMGLQDRADTLPSDLSHGQRKLISVARALAAKPKLVLLDEPAAGLDTSESQLLGQHLREFLEHDMSLFLIDHDMGLVLNVCDYIYVLDFGKIIAHGTPAEVRADPAVISAYLGESAGEEQAQRGAEFGAATTTTEATS</sequence>
<keyword evidence="2" id="KW-0547">Nucleotide-binding</keyword>
<gene>
    <name evidence="5" type="ORF">YM304_08590</name>
</gene>
<dbReference type="AlphaFoldDB" id="A0A6C7E3A7"/>
<dbReference type="SMART" id="SM00382">
    <property type="entry name" value="AAA"/>
    <property type="match status" value="1"/>
</dbReference>
<dbReference type="PROSITE" id="PS50893">
    <property type="entry name" value="ABC_TRANSPORTER_2"/>
    <property type="match status" value="1"/>
</dbReference>
<dbReference type="InterPro" id="IPR051120">
    <property type="entry name" value="ABC_AA/LPS_Transport"/>
</dbReference>
<proteinExistence type="predicted"/>
<organism evidence="5 6">
    <name type="scientific">Ilumatobacter coccineus (strain NBRC 103263 / KCTC 29153 / YM16-304)</name>
    <dbReference type="NCBI Taxonomy" id="1313172"/>
    <lineage>
        <taxon>Bacteria</taxon>
        <taxon>Bacillati</taxon>
        <taxon>Actinomycetota</taxon>
        <taxon>Acidimicrobiia</taxon>
        <taxon>Acidimicrobiales</taxon>
        <taxon>Ilumatobacteraceae</taxon>
        <taxon>Ilumatobacter</taxon>
    </lineage>
</organism>
<keyword evidence="3 5" id="KW-0067">ATP-binding</keyword>
<reference evidence="5 6" key="1">
    <citation type="journal article" date="2013" name="Int. J. Syst. Evol. Microbiol.">
        <title>Ilumatobacter nonamiense sp. nov. and Ilumatobacter coccineum sp. nov., isolated from seashore sand.</title>
        <authorList>
            <person name="Matsumoto A."/>
            <person name="Kasai H."/>
            <person name="Matsuo Y."/>
            <person name="Shizuri Y."/>
            <person name="Ichikawa N."/>
            <person name="Fujita N."/>
            <person name="Omura S."/>
            <person name="Takahashi Y."/>
        </authorList>
    </citation>
    <scope>NUCLEOTIDE SEQUENCE [LARGE SCALE GENOMIC DNA]</scope>
    <source>
        <strain evidence="6">NBRC 103263 / KCTC 29153 / YM16-304</strain>
    </source>
</reference>
<dbReference type="Pfam" id="PF12399">
    <property type="entry name" value="BCA_ABC_TP_C"/>
    <property type="match status" value="1"/>
</dbReference>
<dbReference type="InterPro" id="IPR027417">
    <property type="entry name" value="P-loop_NTPase"/>
</dbReference>